<keyword evidence="1" id="KW-1133">Transmembrane helix</keyword>
<dbReference type="RefSeq" id="WP_369455684.1">
    <property type="nucleotide sequence ID" value="NZ_JBGCUO010000001.1"/>
</dbReference>
<proteinExistence type="predicted"/>
<evidence type="ECO:0000313" key="2">
    <source>
        <dbReference type="EMBL" id="MEY1662449.1"/>
    </source>
</evidence>
<dbReference type="PANTHER" id="PTHR35337">
    <property type="entry name" value="SLR1478 PROTEIN"/>
    <property type="match status" value="1"/>
</dbReference>
<evidence type="ECO:0000313" key="3">
    <source>
        <dbReference type="Proteomes" id="UP001562065"/>
    </source>
</evidence>
<feature type="transmembrane region" description="Helical" evidence="1">
    <location>
        <begin position="227"/>
        <end position="246"/>
    </location>
</feature>
<dbReference type="EMBL" id="JBGCUO010000001">
    <property type="protein sequence ID" value="MEY1662449.1"/>
    <property type="molecule type" value="Genomic_DNA"/>
</dbReference>
<gene>
    <name evidence="2" type="ORF">AB5I84_09855</name>
</gene>
<keyword evidence="1" id="KW-0812">Transmembrane</keyword>
<dbReference type="PANTHER" id="PTHR35337:SF1">
    <property type="entry name" value="SLR1478 PROTEIN"/>
    <property type="match status" value="1"/>
</dbReference>
<dbReference type="Pfam" id="PF01944">
    <property type="entry name" value="SpoIIM"/>
    <property type="match status" value="1"/>
</dbReference>
<protein>
    <submittedName>
        <fullName evidence="2">Stage II sporulation protein M</fullName>
    </submittedName>
</protein>
<name>A0ABV4AIA0_9GAMM</name>
<dbReference type="Proteomes" id="UP001562065">
    <property type="component" value="Unassembled WGS sequence"/>
</dbReference>
<evidence type="ECO:0000256" key="1">
    <source>
        <dbReference type="SAM" id="Phobius"/>
    </source>
</evidence>
<feature type="transmembrane region" description="Helical" evidence="1">
    <location>
        <begin position="292"/>
        <end position="311"/>
    </location>
</feature>
<feature type="transmembrane region" description="Helical" evidence="1">
    <location>
        <begin position="108"/>
        <end position="127"/>
    </location>
</feature>
<feature type="transmembrane region" description="Helical" evidence="1">
    <location>
        <begin position="266"/>
        <end position="286"/>
    </location>
</feature>
<keyword evidence="1" id="KW-0472">Membrane</keyword>
<keyword evidence="3" id="KW-1185">Reference proteome</keyword>
<dbReference type="InterPro" id="IPR002798">
    <property type="entry name" value="SpoIIM-like"/>
</dbReference>
<accession>A0ABV4AIA0</accession>
<sequence>MKQHDFETHYGPFWSEFSALLDQLDALRQRQPLPPLEQFAADYRRLCHQLALARQRGYSPRLVEQLNQLVLRGHRQLHRDRAPLLPRIGVFLAEEFPRAVRRQWRWQLAAALAFLIPLVAAWLAVWLSPSMAQMMLGSQADAIEMMYADREQLRSAGDDVMMFGYYIFNNISIAFRTFAGGVFFGIGALIVMVFNGGFFGAVSGHIVNANLTESFFTFVIAHGAPELTAIVLAGGAGLRLGLSLLAPGPLSRADAFRRAADDSLPIIWGAFALLLLAAFMEAFWSPRQFDPAIKYGVGALSWLSLYAYLLLAGRERTRE</sequence>
<organism evidence="2 3">
    <name type="scientific">Isoalcanivorax beigongshangi</name>
    <dbReference type="NCBI Taxonomy" id="3238810"/>
    <lineage>
        <taxon>Bacteria</taxon>
        <taxon>Pseudomonadati</taxon>
        <taxon>Pseudomonadota</taxon>
        <taxon>Gammaproteobacteria</taxon>
        <taxon>Oceanospirillales</taxon>
        <taxon>Alcanivoracaceae</taxon>
        <taxon>Isoalcanivorax</taxon>
    </lineage>
</organism>
<comment type="caution">
    <text evidence="2">The sequence shown here is derived from an EMBL/GenBank/DDBJ whole genome shotgun (WGS) entry which is preliminary data.</text>
</comment>
<reference evidence="2 3" key="1">
    <citation type="submission" date="2024-07" db="EMBL/GenBank/DDBJ databases">
        <authorList>
            <person name="Ren Q."/>
        </authorList>
    </citation>
    <scope>NUCLEOTIDE SEQUENCE [LARGE SCALE GENOMIC DNA]</scope>
    <source>
        <strain evidence="2 3">REN37</strain>
    </source>
</reference>